<sequence>MTSLWSLLVARGESLQVWGRPAMSRHRRQPSRALPLDFNVDDEEGPAGAAKGATSLDGSQKPGAGSGGGRGDAGKGQEGHTSKKPPPGTGSRSSAEGAGKKSQEDATGGR</sequence>
<accession>A0A2S3HN11</accession>
<reference evidence="2" key="1">
    <citation type="submission" date="2018-04" db="EMBL/GenBank/DDBJ databases">
        <title>WGS assembly of Panicum hallii.</title>
        <authorList>
            <person name="Lovell J."/>
            <person name="Jenkins J."/>
            <person name="Lowry D."/>
            <person name="Mamidi S."/>
            <person name="Sreedasyam A."/>
            <person name="Weng X."/>
            <person name="Barry K."/>
            <person name="Bonette J."/>
            <person name="Campitelli B."/>
            <person name="Daum C."/>
            <person name="Gordon S."/>
            <person name="Gould B."/>
            <person name="Lipzen A."/>
            <person name="Macqueen A."/>
            <person name="Palacio-Mejia J."/>
            <person name="Plott C."/>
            <person name="Shakirov E."/>
            <person name="Shu S."/>
            <person name="Yoshinaga Y."/>
            <person name="Zane M."/>
            <person name="Rokhsar D."/>
            <person name="Grimwood J."/>
            <person name="Schmutz J."/>
            <person name="Juenger T."/>
        </authorList>
    </citation>
    <scope>NUCLEOTIDE SEQUENCE [LARGE SCALE GENOMIC DNA]</scope>
    <source>
        <strain evidence="2">FIL2</strain>
    </source>
</reference>
<name>A0A2S3HN11_9POAL</name>
<feature type="compositionally biased region" description="Basic and acidic residues" evidence="1">
    <location>
        <begin position="72"/>
        <end position="81"/>
    </location>
</feature>
<proteinExistence type="predicted"/>
<organism evidence="2">
    <name type="scientific">Panicum hallii</name>
    <dbReference type="NCBI Taxonomy" id="206008"/>
    <lineage>
        <taxon>Eukaryota</taxon>
        <taxon>Viridiplantae</taxon>
        <taxon>Streptophyta</taxon>
        <taxon>Embryophyta</taxon>
        <taxon>Tracheophyta</taxon>
        <taxon>Spermatophyta</taxon>
        <taxon>Magnoliopsida</taxon>
        <taxon>Liliopsida</taxon>
        <taxon>Poales</taxon>
        <taxon>Poaceae</taxon>
        <taxon>PACMAD clade</taxon>
        <taxon>Panicoideae</taxon>
        <taxon>Panicodae</taxon>
        <taxon>Paniceae</taxon>
        <taxon>Panicinae</taxon>
        <taxon>Panicum</taxon>
        <taxon>Panicum sect. Panicum</taxon>
    </lineage>
</organism>
<protein>
    <submittedName>
        <fullName evidence="2">Uncharacterized protein</fullName>
    </submittedName>
</protein>
<evidence type="ECO:0000256" key="1">
    <source>
        <dbReference type="SAM" id="MobiDB-lite"/>
    </source>
</evidence>
<feature type="region of interest" description="Disordered" evidence="1">
    <location>
        <begin position="13"/>
        <end position="110"/>
    </location>
</feature>
<evidence type="ECO:0000313" key="2">
    <source>
        <dbReference type="EMBL" id="PAN26487.1"/>
    </source>
</evidence>
<gene>
    <name evidence="2" type="ORF">PAHAL_5G015700</name>
</gene>
<dbReference type="AlphaFoldDB" id="A0A2S3HN11"/>
<dbReference type="EMBL" id="CM008050">
    <property type="protein sequence ID" value="PAN26487.1"/>
    <property type="molecule type" value="Genomic_DNA"/>
</dbReference>
<dbReference type="Proteomes" id="UP000243499">
    <property type="component" value="Chromosome 5"/>
</dbReference>
<dbReference type="Gramene" id="PAN26487">
    <property type="protein sequence ID" value="PAN26487"/>
    <property type="gene ID" value="PAHAL_5G015700"/>
</dbReference>